<name>A0A518ID49_9PLAN</name>
<keyword evidence="2" id="KW-1185">Reference proteome</keyword>
<dbReference type="AlphaFoldDB" id="A0A518ID49"/>
<evidence type="ECO:0000313" key="1">
    <source>
        <dbReference type="EMBL" id="QDV51005.1"/>
    </source>
</evidence>
<dbReference type="EMBL" id="CP037452">
    <property type="protein sequence ID" value="QDV51005.1"/>
    <property type="molecule type" value="Genomic_DNA"/>
</dbReference>
<reference evidence="1 2" key="1">
    <citation type="submission" date="2019-03" db="EMBL/GenBank/DDBJ databases">
        <title>Deep-cultivation of Planctomycetes and their phenomic and genomic characterization uncovers novel biology.</title>
        <authorList>
            <person name="Wiegand S."/>
            <person name="Jogler M."/>
            <person name="Boedeker C."/>
            <person name="Pinto D."/>
            <person name="Vollmers J."/>
            <person name="Rivas-Marin E."/>
            <person name="Kohn T."/>
            <person name="Peeters S.H."/>
            <person name="Heuer A."/>
            <person name="Rast P."/>
            <person name="Oberbeckmann S."/>
            <person name="Bunk B."/>
            <person name="Jeske O."/>
            <person name="Meyerdierks A."/>
            <person name="Storesund J.E."/>
            <person name="Kallscheuer N."/>
            <person name="Luecker S."/>
            <person name="Lage O.M."/>
            <person name="Pohl T."/>
            <person name="Merkel B.J."/>
            <person name="Hornburger P."/>
            <person name="Mueller R.-W."/>
            <person name="Bruemmer F."/>
            <person name="Labrenz M."/>
            <person name="Spormann A.M."/>
            <person name="Op den Camp H."/>
            <person name="Overmann J."/>
            <person name="Amann R."/>
            <person name="Jetten M.S.M."/>
            <person name="Mascher T."/>
            <person name="Medema M.H."/>
            <person name="Devos D.P."/>
            <person name="Kaster A.-K."/>
            <person name="Ovreas L."/>
            <person name="Rohde M."/>
            <person name="Galperin M.Y."/>
            <person name="Jogler C."/>
        </authorList>
    </citation>
    <scope>NUCLEOTIDE SEQUENCE [LARGE SCALE GENOMIC DNA]</scope>
    <source>
        <strain evidence="1 2">Enr17</strain>
    </source>
</reference>
<organism evidence="1 2">
    <name type="scientific">Gimesia fumaroli</name>
    <dbReference type="NCBI Taxonomy" id="2527976"/>
    <lineage>
        <taxon>Bacteria</taxon>
        <taxon>Pseudomonadati</taxon>
        <taxon>Planctomycetota</taxon>
        <taxon>Planctomycetia</taxon>
        <taxon>Planctomycetales</taxon>
        <taxon>Planctomycetaceae</taxon>
        <taxon>Gimesia</taxon>
    </lineage>
</organism>
<sequence length="69" mass="7771">MEVRNGEIILIDPSEGTGGQYPIGLDQCETPEAILSFVRHLCDKQWVTRKQIQFFVNAATEQHGINIDV</sequence>
<accession>A0A518ID49</accession>
<proteinExistence type="predicted"/>
<gene>
    <name evidence="1" type="ORF">Enr17x_30560</name>
</gene>
<dbReference type="RefSeq" id="WP_145309910.1">
    <property type="nucleotide sequence ID" value="NZ_CP037452.1"/>
</dbReference>
<dbReference type="KEGG" id="gfm:Enr17x_30560"/>
<dbReference type="Proteomes" id="UP000318313">
    <property type="component" value="Chromosome"/>
</dbReference>
<evidence type="ECO:0000313" key="2">
    <source>
        <dbReference type="Proteomes" id="UP000318313"/>
    </source>
</evidence>
<protein>
    <submittedName>
        <fullName evidence="1">Uncharacterized protein</fullName>
    </submittedName>
</protein>